<dbReference type="PANTHER" id="PTHR33337">
    <property type="entry name" value="GFA DOMAIN-CONTAINING PROTEIN"/>
    <property type="match status" value="1"/>
</dbReference>
<evidence type="ECO:0000313" key="8">
    <source>
        <dbReference type="Proteomes" id="UP000779574"/>
    </source>
</evidence>
<organism evidence="7 8">
    <name type="scientific">Aureobasidium melanogenum</name>
    <name type="common">Aureobasidium pullulans var. melanogenum</name>
    <dbReference type="NCBI Taxonomy" id="46634"/>
    <lineage>
        <taxon>Eukaryota</taxon>
        <taxon>Fungi</taxon>
        <taxon>Dikarya</taxon>
        <taxon>Ascomycota</taxon>
        <taxon>Pezizomycotina</taxon>
        <taxon>Dothideomycetes</taxon>
        <taxon>Dothideomycetidae</taxon>
        <taxon>Dothideales</taxon>
        <taxon>Saccotheciaceae</taxon>
        <taxon>Aureobasidium</taxon>
    </lineage>
</organism>
<dbReference type="Pfam" id="PF04828">
    <property type="entry name" value="GFA"/>
    <property type="match status" value="1"/>
</dbReference>
<proteinExistence type="inferred from homology"/>
<feature type="domain" description="CENP-V/GFA" evidence="6">
    <location>
        <begin position="189"/>
        <end position="312"/>
    </location>
</feature>
<dbReference type="GO" id="GO:0046872">
    <property type="term" value="F:metal ion binding"/>
    <property type="evidence" value="ECO:0007669"/>
    <property type="project" value="UniProtKB-KW"/>
</dbReference>
<keyword evidence="2" id="KW-0479">Metal-binding</keyword>
<dbReference type="AlphaFoldDB" id="A0A9P8JGA5"/>
<keyword evidence="4" id="KW-0456">Lyase</keyword>
<dbReference type="Proteomes" id="UP000779574">
    <property type="component" value="Unassembled WGS sequence"/>
</dbReference>
<name>A0A9P8JGA5_AURME</name>
<comment type="caution">
    <text evidence="7">The sequence shown here is derived from an EMBL/GenBank/DDBJ whole genome shotgun (WGS) entry which is preliminary data.</text>
</comment>
<feature type="non-terminal residue" evidence="7">
    <location>
        <position position="340"/>
    </location>
</feature>
<evidence type="ECO:0000259" key="6">
    <source>
        <dbReference type="PROSITE" id="PS51891"/>
    </source>
</evidence>
<evidence type="ECO:0000313" key="7">
    <source>
        <dbReference type="EMBL" id="KAG9701052.1"/>
    </source>
</evidence>
<evidence type="ECO:0000256" key="2">
    <source>
        <dbReference type="ARBA" id="ARBA00022723"/>
    </source>
</evidence>
<dbReference type="InterPro" id="IPR006913">
    <property type="entry name" value="CENP-V/GFA"/>
</dbReference>
<dbReference type="EMBL" id="JAHFXF010000005">
    <property type="protein sequence ID" value="KAG9701052.1"/>
    <property type="molecule type" value="Genomic_DNA"/>
</dbReference>
<feature type="region of interest" description="Disordered" evidence="5">
    <location>
        <begin position="20"/>
        <end position="52"/>
    </location>
</feature>
<sequence length="340" mass="37280">MQAARSSKALILVKPLQTTWGEPSAPSAVPLTGTKSKKKTRPSTPSTSFTDDKTLDAELVASPPSPQASSILVSLESLTLFMRMFTADPSAPGEIYWTDFVSAMTEAGCSVMPGGGSYFTFAHIDRSGQKHSMVFHRPHPEPGMIHPLHRITNLYKATLGSGRAMTPFDDKGFPVIQLSNDGWSTDEEATATCFCGAVQLVLPLQKPGLVNRHICHCTDCRKIGSAFYQANITVADPYLKHIRGEDNLTTFSESKTIRAHALMTNYFCKTCGTLMYRRGARFPGMTILRTGTVDDLALAETRLRPQVEQFIERTVAWSVPIEGTAQVLGMHQPEDIEDIP</sequence>
<accession>A0A9P8JGA5</accession>
<keyword evidence="3" id="KW-0862">Zinc</keyword>
<dbReference type="SUPFAM" id="SSF51316">
    <property type="entry name" value="Mss4-like"/>
    <property type="match status" value="1"/>
</dbReference>
<comment type="similarity">
    <text evidence="1">Belongs to the Gfa family.</text>
</comment>
<dbReference type="GO" id="GO:0016846">
    <property type="term" value="F:carbon-sulfur lyase activity"/>
    <property type="evidence" value="ECO:0007669"/>
    <property type="project" value="InterPro"/>
</dbReference>
<dbReference type="OrthoDB" id="428768at2759"/>
<protein>
    <recommendedName>
        <fullName evidence="6">CENP-V/GFA domain-containing protein</fullName>
    </recommendedName>
</protein>
<evidence type="ECO:0000256" key="3">
    <source>
        <dbReference type="ARBA" id="ARBA00022833"/>
    </source>
</evidence>
<gene>
    <name evidence="7" type="ORF">KCU76_g287</name>
</gene>
<evidence type="ECO:0000256" key="1">
    <source>
        <dbReference type="ARBA" id="ARBA00005495"/>
    </source>
</evidence>
<dbReference type="InterPro" id="IPR011057">
    <property type="entry name" value="Mss4-like_sf"/>
</dbReference>
<dbReference type="PROSITE" id="PS51891">
    <property type="entry name" value="CENP_V_GFA"/>
    <property type="match status" value="1"/>
</dbReference>
<reference evidence="7" key="1">
    <citation type="journal article" date="2021" name="J Fungi (Basel)">
        <title>Virulence traits and population genomics of the black yeast Aureobasidium melanogenum.</title>
        <authorList>
            <person name="Cernosa A."/>
            <person name="Sun X."/>
            <person name="Gostincar C."/>
            <person name="Fang C."/>
            <person name="Gunde-Cimerman N."/>
            <person name="Song Z."/>
        </authorList>
    </citation>
    <scope>NUCLEOTIDE SEQUENCE</scope>
    <source>
        <strain evidence="7">EXF-9911</strain>
    </source>
</reference>
<dbReference type="PANTHER" id="PTHR33337:SF8">
    <property type="entry name" value="CENP-V_GFA DOMAIN-CONTAINING PROTEIN"/>
    <property type="match status" value="1"/>
</dbReference>
<dbReference type="Gene3D" id="3.90.1590.10">
    <property type="entry name" value="glutathione-dependent formaldehyde- activating enzyme (gfa)"/>
    <property type="match status" value="1"/>
</dbReference>
<reference evidence="7" key="2">
    <citation type="submission" date="2021-08" db="EMBL/GenBank/DDBJ databases">
        <authorList>
            <person name="Gostincar C."/>
            <person name="Sun X."/>
            <person name="Song Z."/>
            <person name="Gunde-Cimerman N."/>
        </authorList>
    </citation>
    <scope>NUCLEOTIDE SEQUENCE</scope>
    <source>
        <strain evidence="7">EXF-9911</strain>
    </source>
</reference>
<evidence type="ECO:0000256" key="5">
    <source>
        <dbReference type="SAM" id="MobiDB-lite"/>
    </source>
</evidence>
<evidence type="ECO:0000256" key="4">
    <source>
        <dbReference type="ARBA" id="ARBA00023239"/>
    </source>
</evidence>